<dbReference type="InterPro" id="IPR019189">
    <property type="entry name" value="Ribosomal_mL41"/>
</dbReference>
<evidence type="ECO:0000256" key="4">
    <source>
        <dbReference type="ARBA" id="ARBA00022980"/>
    </source>
</evidence>
<proteinExistence type="inferred from homology"/>
<sequence>MQPTASLFKRATSGIRRLKLTTKQVNGGYYKGNRTGAMGTHTKYGGYVIDWKKVRTYVVPTVEEDFQLTPFVTKKMKPTRGRYAKDEHPVMGSYYLKMWKERNGAN</sequence>
<keyword evidence="8" id="KW-1185">Reference proteome</keyword>
<dbReference type="Proteomes" id="UP000018144">
    <property type="component" value="Unassembled WGS sequence"/>
</dbReference>
<accession>U4LB93</accession>
<evidence type="ECO:0000256" key="5">
    <source>
        <dbReference type="ARBA" id="ARBA00023128"/>
    </source>
</evidence>
<dbReference type="GO" id="GO:0005762">
    <property type="term" value="C:mitochondrial large ribosomal subunit"/>
    <property type="evidence" value="ECO:0007669"/>
    <property type="project" value="InterPro"/>
</dbReference>
<dbReference type="STRING" id="1076935.U4LB93"/>
<evidence type="ECO:0000256" key="1">
    <source>
        <dbReference type="ARBA" id="ARBA00004173"/>
    </source>
</evidence>
<dbReference type="Pfam" id="PF09809">
    <property type="entry name" value="MRP-L27"/>
    <property type="match status" value="1"/>
</dbReference>
<evidence type="ECO:0000256" key="2">
    <source>
        <dbReference type="ARBA" id="ARBA00010152"/>
    </source>
</evidence>
<organism evidence="7 8">
    <name type="scientific">Pyronema omphalodes (strain CBS 100304)</name>
    <name type="common">Pyronema confluens</name>
    <dbReference type="NCBI Taxonomy" id="1076935"/>
    <lineage>
        <taxon>Eukaryota</taxon>
        <taxon>Fungi</taxon>
        <taxon>Dikarya</taxon>
        <taxon>Ascomycota</taxon>
        <taxon>Pezizomycotina</taxon>
        <taxon>Pezizomycetes</taxon>
        <taxon>Pezizales</taxon>
        <taxon>Pyronemataceae</taxon>
        <taxon>Pyronema</taxon>
    </lineage>
</organism>
<dbReference type="OrthoDB" id="408933at2759"/>
<reference evidence="7 8" key="1">
    <citation type="journal article" date="2013" name="PLoS Genet.">
        <title>The genome and development-dependent transcriptomes of Pyronema confluens: a window into fungal evolution.</title>
        <authorList>
            <person name="Traeger S."/>
            <person name="Altegoer F."/>
            <person name="Freitag M."/>
            <person name="Gabaldon T."/>
            <person name="Kempken F."/>
            <person name="Kumar A."/>
            <person name="Marcet-Houben M."/>
            <person name="Poggeler S."/>
            <person name="Stajich J.E."/>
            <person name="Nowrousian M."/>
        </authorList>
    </citation>
    <scope>NUCLEOTIDE SEQUENCE [LARGE SCALE GENOMIC DNA]</scope>
    <source>
        <strain evidence="8">CBS 100304</strain>
        <tissue evidence="7">Vegetative mycelium</tissue>
    </source>
</reference>
<keyword evidence="4 7" id="KW-0689">Ribosomal protein</keyword>
<evidence type="ECO:0000313" key="7">
    <source>
        <dbReference type="EMBL" id="CCX07563.1"/>
    </source>
</evidence>
<dbReference type="OMA" id="YIIEWDK"/>
<keyword evidence="6" id="KW-0687">Ribonucleoprotein</keyword>
<evidence type="ECO:0000256" key="6">
    <source>
        <dbReference type="ARBA" id="ARBA00023274"/>
    </source>
</evidence>
<comment type="similarity">
    <text evidence="2">Belongs to the mitochondrion-specific ribosomal protein mL41 family.</text>
</comment>
<name>U4LB93_PYROM</name>
<comment type="subcellular location">
    <subcellularLocation>
        <location evidence="1">Mitochondrion</location>
    </subcellularLocation>
</comment>
<dbReference type="EMBL" id="HF935357">
    <property type="protein sequence ID" value="CCX07563.1"/>
    <property type="molecule type" value="Genomic_DNA"/>
</dbReference>
<dbReference type="AlphaFoldDB" id="U4LB93"/>
<evidence type="ECO:0000256" key="3">
    <source>
        <dbReference type="ARBA" id="ARBA00022946"/>
    </source>
</evidence>
<gene>
    <name evidence="7" type="ORF">PCON_07152</name>
</gene>
<dbReference type="PANTHER" id="PTHR21338:SF0">
    <property type="entry name" value="LARGE RIBOSOMAL SUBUNIT PROTEIN ML41"/>
    <property type="match status" value="1"/>
</dbReference>
<evidence type="ECO:0000313" key="8">
    <source>
        <dbReference type="Proteomes" id="UP000018144"/>
    </source>
</evidence>
<keyword evidence="5" id="KW-0496">Mitochondrion</keyword>
<dbReference type="GO" id="GO:0003735">
    <property type="term" value="F:structural constituent of ribosome"/>
    <property type="evidence" value="ECO:0007669"/>
    <property type="project" value="InterPro"/>
</dbReference>
<dbReference type="PANTHER" id="PTHR21338">
    <property type="entry name" value="MITOCHONDRIAL RIBOSOMAL PROTEIN L41"/>
    <property type="match status" value="1"/>
</dbReference>
<protein>
    <submittedName>
        <fullName evidence="7">Similar to 54S ribosomal protein L27, mitochondrial acc. no. Q5WRL1</fullName>
    </submittedName>
</protein>
<dbReference type="eggNOG" id="KOG4756">
    <property type="taxonomic scope" value="Eukaryota"/>
</dbReference>
<dbReference type="GO" id="GO:0006412">
    <property type="term" value="P:translation"/>
    <property type="evidence" value="ECO:0007669"/>
    <property type="project" value="TreeGrafter"/>
</dbReference>
<keyword evidence="3" id="KW-0809">Transit peptide</keyword>